<dbReference type="GO" id="GO:0008270">
    <property type="term" value="F:zinc ion binding"/>
    <property type="evidence" value="ECO:0007669"/>
    <property type="project" value="TreeGrafter"/>
</dbReference>
<evidence type="ECO:0000256" key="8">
    <source>
        <dbReference type="SAM" id="MobiDB-lite"/>
    </source>
</evidence>
<feature type="transmembrane region" description="Helical" evidence="9">
    <location>
        <begin position="205"/>
        <end position="225"/>
    </location>
</feature>
<evidence type="ECO:0000259" key="10">
    <source>
        <dbReference type="PROSITE" id="PS51837"/>
    </source>
</evidence>
<organism evidence="11 12">
    <name type="scientific">Henosepilachna vigintioctopunctata</name>
    <dbReference type="NCBI Taxonomy" id="420089"/>
    <lineage>
        <taxon>Eukaryota</taxon>
        <taxon>Metazoa</taxon>
        <taxon>Ecdysozoa</taxon>
        <taxon>Arthropoda</taxon>
        <taxon>Hexapoda</taxon>
        <taxon>Insecta</taxon>
        <taxon>Pterygota</taxon>
        <taxon>Neoptera</taxon>
        <taxon>Endopterygota</taxon>
        <taxon>Coleoptera</taxon>
        <taxon>Polyphaga</taxon>
        <taxon>Cucujiformia</taxon>
        <taxon>Coccinelloidea</taxon>
        <taxon>Coccinellidae</taxon>
        <taxon>Epilachninae</taxon>
        <taxon>Epilachnini</taxon>
        <taxon>Henosepilachna</taxon>
    </lineage>
</organism>
<evidence type="ECO:0000256" key="7">
    <source>
        <dbReference type="ARBA" id="ARBA00023136"/>
    </source>
</evidence>
<gene>
    <name evidence="11" type="ORF">WA026_016950</name>
</gene>
<comment type="similarity">
    <text evidence="4">Belongs to the CDIP1/LITAF family.</text>
</comment>
<evidence type="ECO:0000256" key="1">
    <source>
        <dbReference type="ARBA" id="ARBA00004414"/>
    </source>
</evidence>
<dbReference type="PROSITE" id="PS51837">
    <property type="entry name" value="LITAF"/>
    <property type="match status" value="1"/>
</dbReference>
<keyword evidence="9" id="KW-0812">Transmembrane</keyword>
<dbReference type="Pfam" id="PF10601">
    <property type="entry name" value="zf-LITAF-like"/>
    <property type="match status" value="1"/>
</dbReference>
<proteinExistence type="inferred from homology"/>
<feature type="region of interest" description="Disordered" evidence="8">
    <location>
        <begin position="1"/>
        <end position="63"/>
    </location>
</feature>
<accession>A0AAW1U967</accession>
<dbReference type="PANTHER" id="PTHR23292">
    <property type="entry name" value="LIPOPOLYSACCHARIDE-INDUCED TUMOR NECROSIS FACTOR-ALPHA FACTOR"/>
    <property type="match status" value="1"/>
</dbReference>
<evidence type="ECO:0000256" key="4">
    <source>
        <dbReference type="ARBA" id="ARBA00005975"/>
    </source>
</evidence>
<sequence>MKQNDHKEDKDKETSDKDNTDELEDITSMCTSAILEKIRELPVDDEPQPSTSTVSHSFKEDEVETHTLRELTSFRTKPSISHPSTYEMYNVMHSVREPENCVPGVPSETPPPTYYRTPPTYSAVMRMGPPRKDSKKIVAVDSSKIFARVPPPSYAEVEGIWSDLPQQTSSEEIIFGPDPVYMVCPNCSAIVITETYTQRSIATHFTAVVLCIFGCWPCCILPYFMDSCKNTYHHCPMCNYFFGSYHPW</sequence>
<evidence type="ECO:0000256" key="6">
    <source>
        <dbReference type="ARBA" id="ARBA00022833"/>
    </source>
</evidence>
<dbReference type="GO" id="GO:0005765">
    <property type="term" value="C:lysosomal membrane"/>
    <property type="evidence" value="ECO:0007669"/>
    <property type="project" value="UniProtKB-SubCell"/>
</dbReference>
<keyword evidence="5" id="KW-0479">Metal-binding</keyword>
<keyword evidence="12" id="KW-1185">Reference proteome</keyword>
<keyword evidence="7 9" id="KW-0472">Membrane</keyword>
<feature type="compositionally biased region" description="Basic and acidic residues" evidence="8">
    <location>
        <begin position="1"/>
        <end position="20"/>
    </location>
</feature>
<dbReference type="InterPro" id="IPR006629">
    <property type="entry name" value="LITAF"/>
</dbReference>
<feature type="domain" description="LITAF" evidence="10">
    <location>
        <begin position="164"/>
        <end position="247"/>
    </location>
</feature>
<evidence type="ECO:0000256" key="3">
    <source>
        <dbReference type="ARBA" id="ARBA00004630"/>
    </source>
</evidence>
<evidence type="ECO:0000313" key="11">
    <source>
        <dbReference type="EMBL" id="KAK9877203.1"/>
    </source>
</evidence>
<dbReference type="SMART" id="SM00714">
    <property type="entry name" value="LITAF"/>
    <property type="match status" value="1"/>
</dbReference>
<dbReference type="GO" id="GO:0031902">
    <property type="term" value="C:late endosome membrane"/>
    <property type="evidence" value="ECO:0007669"/>
    <property type="project" value="UniProtKB-SubCell"/>
</dbReference>
<keyword evidence="6" id="KW-0862">Zinc</keyword>
<dbReference type="Proteomes" id="UP001431783">
    <property type="component" value="Unassembled WGS sequence"/>
</dbReference>
<evidence type="ECO:0000256" key="2">
    <source>
        <dbReference type="ARBA" id="ARBA00004481"/>
    </source>
</evidence>
<protein>
    <recommendedName>
        <fullName evidence="10">LITAF domain-containing protein</fullName>
    </recommendedName>
</protein>
<dbReference type="EMBL" id="JARQZJ010000040">
    <property type="protein sequence ID" value="KAK9877203.1"/>
    <property type="molecule type" value="Genomic_DNA"/>
</dbReference>
<comment type="caution">
    <text evidence="11">The sequence shown here is derived from an EMBL/GenBank/DDBJ whole genome shotgun (WGS) entry which is preliminary data.</text>
</comment>
<reference evidence="11 12" key="1">
    <citation type="submission" date="2023-03" db="EMBL/GenBank/DDBJ databases">
        <title>Genome insight into feeding habits of ladybird beetles.</title>
        <authorList>
            <person name="Li H.-S."/>
            <person name="Huang Y.-H."/>
            <person name="Pang H."/>
        </authorList>
    </citation>
    <scope>NUCLEOTIDE SEQUENCE [LARGE SCALE GENOMIC DNA]</scope>
    <source>
        <strain evidence="11">SYSU_2023b</strain>
        <tissue evidence="11">Whole body</tissue>
    </source>
</reference>
<name>A0AAW1U967_9CUCU</name>
<evidence type="ECO:0000256" key="5">
    <source>
        <dbReference type="ARBA" id="ARBA00022723"/>
    </source>
</evidence>
<dbReference type="AlphaFoldDB" id="A0AAW1U967"/>
<dbReference type="PANTHER" id="PTHR23292:SF14">
    <property type="entry name" value="FI16615P1-RELATED"/>
    <property type="match status" value="1"/>
</dbReference>
<evidence type="ECO:0000256" key="9">
    <source>
        <dbReference type="SAM" id="Phobius"/>
    </source>
</evidence>
<keyword evidence="9" id="KW-1133">Transmembrane helix</keyword>
<evidence type="ECO:0000313" key="12">
    <source>
        <dbReference type="Proteomes" id="UP001431783"/>
    </source>
</evidence>
<dbReference type="InterPro" id="IPR037519">
    <property type="entry name" value="LITAF_fam"/>
</dbReference>
<comment type="subcellular location">
    <subcellularLocation>
        <location evidence="2">Endosome membrane</location>
        <topology evidence="2">Peripheral membrane protein</topology>
    </subcellularLocation>
    <subcellularLocation>
        <location evidence="1">Late endosome membrane</location>
    </subcellularLocation>
    <subcellularLocation>
        <location evidence="3">Lysosome membrane</location>
        <topology evidence="3">Peripheral membrane protein</topology>
        <orientation evidence="3">Cytoplasmic side</orientation>
    </subcellularLocation>
</comment>